<accession>A0AAN7TFB2</accession>
<dbReference type="Gene3D" id="2.60.120.260">
    <property type="entry name" value="Galactose-binding domain-like"/>
    <property type="match status" value="1"/>
</dbReference>
<evidence type="ECO:0000313" key="7">
    <source>
        <dbReference type="Proteomes" id="UP001310890"/>
    </source>
</evidence>
<dbReference type="PANTHER" id="PTHR42732:SF2">
    <property type="entry name" value="BETA-MANNOSIDASE"/>
    <property type="match status" value="1"/>
</dbReference>
<dbReference type="AlphaFoldDB" id="A0AAN7TFB2"/>
<dbReference type="Pfam" id="PF02837">
    <property type="entry name" value="Glyco_hydro_2_N"/>
    <property type="match status" value="1"/>
</dbReference>
<dbReference type="InterPro" id="IPR008979">
    <property type="entry name" value="Galactose-bd-like_sf"/>
</dbReference>
<evidence type="ECO:0000256" key="3">
    <source>
        <dbReference type="ARBA" id="ARBA00023295"/>
    </source>
</evidence>
<proteinExistence type="inferred from homology"/>
<dbReference type="InterPro" id="IPR051913">
    <property type="entry name" value="GH2_Domain-Containing"/>
</dbReference>
<dbReference type="GO" id="GO:0005975">
    <property type="term" value="P:carbohydrate metabolic process"/>
    <property type="evidence" value="ECO:0007669"/>
    <property type="project" value="InterPro"/>
</dbReference>
<reference evidence="6" key="1">
    <citation type="submission" date="2023-08" db="EMBL/GenBank/DDBJ databases">
        <title>Black Yeasts Isolated from many extreme environments.</title>
        <authorList>
            <person name="Coleine C."/>
            <person name="Stajich J.E."/>
            <person name="Selbmann L."/>
        </authorList>
    </citation>
    <scope>NUCLEOTIDE SEQUENCE</scope>
    <source>
        <strain evidence="6">CCFEE 5401</strain>
    </source>
</reference>
<keyword evidence="3" id="KW-0326">Glycosidase</keyword>
<feature type="domain" description="Glycosyl hydrolases family 2 sugar binding" evidence="5">
    <location>
        <begin position="9"/>
        <end position="85"/>
    </location>
</feature>
<evidence type="ECO:0000259" key="4">
    <source>
        <dbReference type="Pfam" id="PF00703"/>
    </source>
</evidence>
<dbReference type="Gene3D" id="2.60.40.10">
    <property type="entry name" value="Immunoglobulins"/>
    <property type="match status" value="1"/>
</dbReference>
<dbReference type="InterPro" id="IPR013783">
    <property type="entry name" value="Ig-like_fold"/>
</dbReference>
<dbReference type="Proteomes" id="UP001310890">
    <property type="component" value="Unassembled WGS sequence"/>
</dbReference>
<evidence type="ECO:0000256" key="1">
    <source>
        <dbReference type="ARBA" id="ARBA00007401"/>
    </source>
</evidence>
<organism evidence="6 7">
    <name type="scientific">Meristemomyces frigidus</name>
    <dbReference type="NCBI Taxonomy" id="1508187"/>
    <lineage>
        <taxon>Eukaryota</taxon>
        <taxon>Fungi</taxon>
        <taxon>Dikarya</taxon>
        <taxon>Ascomycota</taxon>
        <taxon>Pezizomycotina</taxon>
        <taxon>Dothideomycetes</taxon>
        <taxon>Dothideomycetidae</taxon>
        <taxon>Mycosphaerellales</taxon>
        <taxon>Teratosphaeriaceae</taxon>
        <taxon>Meristemomyces</taxon>
    </lineage>
</organism>
<comment type="caution">
    <text evidence="6">The sequence shown here is derived from an EMBL/GenBank/DDBJ whole genome shotgun (WGS) entry which is preliminary data.</text>
</comment>
<gene>
    <name evidence="6" type="ORF">LTR62_003233</name>
</gene>
<dbReference type="GO" id="GO:0004553">
    <property type="term" value="F:hydrolase activity, hydrolyzing O-glycosyl compounds"/>
    <property type="evidence" value="ECO:0007669"/>
    <property type="project" value="InterPro"/>
</dbReference>
<feature type="domain" description="Glycoside hydrolase family 2 immunoglobulin-like beta-sandwich" evidence="4">
    <location>
        <begin position="135"/>
        <end position="213"/>
    </location>
</feature>
<dbReference type="SUPFAM" id="SSF49785">
    <property type="entry name" value="Galactose-binding domain-like"/>
    <property type="match status" value="1"/>
</dbReference>
<protein>
    <submittedName>
        <fullName evidence="6">Uncharacterized protein</fullName>
    </submittedName>
</protein>
<dbReference type="InterPro" id="IPR006104">
    <property type="entry name" value="Glyco_hydro_2_N"/>
</dbReference>
<dbReference type="SUPFAM" id="SSF51445">
    <property type="entry name" value="(Trans)glycosidases"/>
    <property type="match status" value="1"/>
</dbReference>
<evidence type="ECO:0000259" key="5">
    <source>
        <dbReference type="Pfam" id="PF02837"/>
    </source>
</evidence>
<dbReference type="PANTHER" id="PTHR42732">
    <property type="entry name" value="BETA-GALACTOSIDASE"/>
    <property type="match status" value="1"/>
</dbReference>
<dbReference type="InterPro" id="IPR006102">
    <property type="entry name" value="Ig-like_GH2"/>
</dbReference>
<keyword evidence="2" id="KW-0378">Hydrolase</keyword>
<dbReference type="InterPro" id="IPR036156">
    <property type="entry name" value="Beta-gal/glucu_dom_sf"/>
</dbReference>
<sequence length="504" mass="55854">MLYAGIQGNYTLTSWSSTTFEVPSSFTPDRVLLNFGAVDYEATVFINAKDATFHRGGYFAFTVDVTSYLNANGSNELLIFVHDPTDSDPYVVPIGKQTLTPSHIFYTPCSGIWQSVWIESAPLNYITQLDIAAGANGQVNATVSSSGNSSAGILTEVIDRNANSTIATYQGLANTACIFSVGSISTWAPETPVLYDIFITLGDDRVSSYTGFRTISRGVVDGIERPLLNGKFVLPFGTLDQGFWPDGIYTPPSREAMVSDLQTLKNLGFNMIRKHIKVKTALYYQAYNKMGLLKTILPNPVQQAEFARQLDLLITQQRVFPSIFTWVLYNEGWGQLTTSYPEFDLTARIRQLDPTRLVDSTTGWYDHGAGDYSDNHHYANPPYDPARIGLQGEFVGIGQKVSIEHLWNVQEAIDTINQTYEIDQTITAWNYRGHRLLTELQEQIGLFACSGGVWTQTTDVEGEVNGLLTHDRRVLRPDIAQWQADISGLYGAAASRTNSSMPFG</sequence>
<dbReference type="EMBL" id="JAVRRL010000021">
    <property type="protein sequence ID" value="KAK5113849.1"/>
    <property type="molecule type" value="Genomic_DNA"/>
</dbReference>
<dbReference type="Pfam" id="PF00703">
    <property type="entry name" value="Glyco_hydro_2"/>
    <property type="match status" value="1"/>
</dbReference>
<name>A0AAN7TFB2_9PEZI</name>
<evidence type="ECO:0000313" key="6">
    <source>
        <dbReference type="EMBL" id="KAK5113849.1"/>
    </source>
</evidence>
<evidence type="ECO:0000256" key="2">
    <source>
        <dbReference type="ARBA" id="ARBA00022801"/>
    </source>
</evidence>
<comment type="similarity">
    <text evidence="1">Belongs to the glycosyl hydrolase 2 family.</text>
</comment>
<dbReference type="Gene3D" id="3.20.20.80">
    <property type="entry name" value="Glycosidases"/>
    <property type="match status" value="1"/>
</dbReference>
<dbReference type="InterPro" id="IPR017853">
    <property type="entry name" value="GH"/>
</dbReference>
<dbReference type="SUPFAM" id="SSF49303">
    <property type="entry name" value="beta-Galactosidase/glucuronidase domain"/>
    <property type="match status" value="1"/>
</dbReference>